<reference evidence="1" key="1">
    <citation type="journal article" date="2020" name="Nature">
        <title>Giant virus diversity and host interactions through global metagenomics.</title>
        <authorList>
            <person name="Schulz F."/>
            <person name="Roux S."/>
            <person name="Paez-Espino D."/>
            <person name="Jungbluth S."/>
            <person name="Walsh D.A."/>
            <person name="Denef V.J."/>
            <person name="McMahon K.D."/>
            <person name="Konstantinidis K.T."/>
            <person name="Eloe-Fadrosh E.A."/>
            <person name="Kyrpides N.C."/>
            <person name="Woyke T."/>
        </authorList>
    </citation>
    <scope>NUCLEOTIDE SEQUENCE</scope>
    <source>
        <strain evidence="1">GVMAG-S-3300010158-109</strain>
    </source>
</reference>
<sequence length="78" mass="9290">MYNYKNDSICYKISACFAILRGYINLTTWSSNETRLHTKYVSVLNDDKISLKENEIVININHCKQSYFVREEEEFEVL</sequence>
<accession>A0A6C0KCE4</accession>
<evidence type="ECO:0000313" key="1">
    <source>
        <dbReference type="EMBL" id="QHU15692.1"/>
    </source>
</evidence>
<name>A0A6C0KCE4_9ZZZZ</name>
<dbReference type="AlphaFoldDB" id="A0A6C0KCE4"/>
<protein>
    <submittedName>
        <fullName evidence="1">Uncharacterized protein</fullName>
    </submittedName>
</protein>
<dbReference type="EMBL" id="MN740867">
    <property type="protein sequence ID" value="QHU15692.1"/>
    <property type="molecule type" value="Genomic_DNA"/>
</dbReference>
<proteinExistence type="predicted"/>
<organism evidence="1">
    <name type="scientific">viral metagenome</name>
    <dbReference type="NCBI Taxonomy" id="1070528"/>
    <lineage>
        <taxon>unclassified sequences</taxon>
        <taxon>metagenomes</taxon>
        <taxon>organismal metagenomes</taxon>
    </lineage>
</organism>